<feature type="domain" description="Methyltransferase type 11" evidence="5">
    <location>
        <begin position="54"/>
        <end position="149"/>
    </location>
</feature>
<name>A0ABV9LLC9_9ACTN</name>
<dbReference type="GO" id="GO:0102208">
    <property type="term" value="F:2-polyprenyl-6-hydroxyphenol methylase activity"/>
    <property type="evidence" value="ECO:0007669"/>
    <property type="project" value="UniProtKB-EC"/>
</dbReference>
<dbReference type="EC" id="2.1.1.64" evidence="6"/>
<comment type="caution">
    <text evidence="6">The sequence shown here is derived from an EMBL/GenBank/DDBJ whole genome shotgun (WGS) entry which is preliminary data.</text>
</comment>
<keyword evidence="2 6" id="KW-0808">Transferase</keyword>
<keyword evidence="3" id="KW-0831">Ubiquinone biosynthesis</keyword>
<sequence>MAIDNDVYDRHAAGWWDEDDPLNMLHGSVTPARFAYFVAVLERLGRDPSGLRALDVGCGGGFLAEEFARLGCRVVGVDPSAPSIETARDHAAGCGLEIDYRVGSGEDLPVQDGEFDLVYCCDVLEHVTDLDQVIRETARALQPGGVYLFDTVNRTAVSKLVAIKVLQEWRVTHVFDTPVHEWDMFIKPEELGSTMARHGLRLHETVGLGPRARNPAVLLGFVQARRGRMSYGELSRRLDFGPTRSRAMSYMGYGTREETAAR</sequence>
<proteinExistence type="predicted"/>
<dbReference type="InterPro" id="IPR010233">
    <property type="entry name" value="UbiG_MeTrfase"/>
</dbReference>
<evidence type="ECO:0000256" key="1">
    <source>
        <dbReference type="ARBA" id="ARBA00022603"/>
    </source>
</evidence>
<dbReference type="NCBIfam" id="TIGR01983">
    <property type="entry name" value="UbiG"/>
    <property type="match status" value="1"/>
</dbReference>
<dbReference type="GO" id="GO:0061542">
    <property type="term" value="F:3-demethylubiquinol 3-O-methyltransferase activity"/>
    <property type="evidence" value="ECO:0007669"/>
    <property type="project" value="UniProtKB-EC"/>
</dbReference>
<evidence type="ECO:0000256" key="3">
    <source>
        <dbReference type="ARBA" id="ARBA00022688"/>
    </source>
</evidence>
<evidence type="ECO:0000259" key="5">
    <source>
        <dbReference type="Pfam" id="PF08241"/>
    </source>
</evidence>
<dbReference type="Pfam" id="PF08241">
    <property type="entry name" value="Methyltransf_11"/>
    <property type="match status" value="1"/>
</dbReference>
<dbReference type="InterPro" id="IPR013216">
    <property type="entry name" value="Methyltransf_11"/>
</dbReference>
<accession>A0ABV9LLC9</accession>
<reference evidence="7" key="1">
    <citation type="journal article" date="2019" name="Int. J. Syst. Evol. Microbiol.">
        <title>The Global Catalogue of Microorganisms (GCM) 10K type strain sequencing project: providing services to taxonomists for standard genome sequencing and annotation.</title>
        <authorList>
            <consortium name="The Broad Institute Genomics Platform"/>
            <consortium name="The Broad Institute Genome Sequencing Center for Infectious Disease"/>
            <person name="Wu L."/>
            <person name="Ma J."/>
        </authorList>
    </citation>
    <scope>NUCLEOTIDE SEQUENCE [LARGE SCALE GENOMIC DNA]</scope>
    <source>
        <strain evidence="7">CCUG 62763</strain>
    </source>
</reference>
<dbReference type="GO" id="GO:0032259">
    <property type="term" value="P:methylation"/>
    <property type="evidence" value="ECO:0007669"/>
    <property type="project" value="UniProtKB-KW"/>
</dbReference>
<keyword evidence="4" id="KW-0949">S-adenosyl-L-methionine</keyword>
<dbReference type="PANTHER" id="PTHR43464">
    <property type="entry name" value="METHYLTRANSFERASE"/>
    <property type="match status" value="1"/>
</dbReference>
<dbReference type="CDD" id="cd02440">
    <property type="entry name" value="AdoMet_MTases"/>
    <property type="match status" value="1"/>
</dbReference>
<dbReference type="InterPro" id="IPR029063">
    <property type="entry name" value="SAM-dependent_MTases_sf"/>
</dbReference>
<dbReference type="Gene3D" id="3.40.50.150">
    <property type="entry name" value="Vaccinia Virus protein VP39"/>
    <property type="match status" value="1"/>
</dbReference>
<keyword evidence="7" id="KW-1185">Reference proteome</keyword>
<protein>
    <submittedName>
        <fullName evidence="6">Bifunctional 2-polyprenyl-6-hydroxyphenol methylase/3-demethylubiquinol 3-O-methyltransferase UbiG</fullName>
        <ecNumber evidence="6">2.1.1.222</ecNumber>
        <ecNumber evidence="6">2.1.1.64</ecNumber>
    </submittedName>
</protein>
<dbReference type="EMBL" id="JBHSGR010000013">
    <property type="protein sequence ID" value="MFC4694288.1"/>
    <property type="molecule type" value="Genomic_DNA"/>
</dbReference>
<keyword evidence="1 6" id="KW-0489">Methyltransferase</keyword>
<dbReference type="SUPFAM" id="SSF53335">
    <property type="entry name" value="S-adenosyl-L-methionine-dependent methyltransferases"/>
    <property type="match status" value="1"/>
</dbReference>
<dbReference type="RefSeq" id="WP_387989064.1">
    <property type="nucleotide sequence ID" value="NZ_JBHSGR010000013.1"/>
</dbReference>
<evidence type="ECO:0000256" key="4">
    <source>
        <dbReference type="ARBA" id="ARBA00022691"/>
    </source>
</evidence>
<dbReference type="PANTHER" id="PTHR43464:SF19">
    <property type="entry name" value="UBIQUINONE BIOSYNTHESIS O-METHYLTRANSFERASE, MITOCHONDRIAL"/>
    <property type="match status" value="1"/>
</dbReference>
<evidence type="ECO:0000313" key="7">
    <source>
        <dbReference type="Proteomes" id="UP001596025"/>
    </source>
</evidence>
<organism evidence="6 7">
    <name type="scientific">Geodermatophilus arenarius</name>
    <dbReference type="NCBI Taxonomy" id="1137990"/>
    <lineage>
        <taxon>Bacteria</taxon>
        <taxon>Bacillati</taxon>
        <taxon>Actinomycetota</taxon>
        <taxon>Actinomycetes</taxon>
        <taxon>Geodermatophilales</taxon>
        <taxon>Geodermatophilaceae</taxon>
        <taxon>Geodermatophilus</taxon>
    </lineage>
</organism>
<evidence type="ECO:0000313" key="6">
    <source>
        <dbReference type="EMBL" id="MFC4694288.1"/>
    </source>
</evidence>
<evidence type="ECO:0000256" key="2">
    <source>
        <dbReference type="ARBA" id="ARBA00022679"/>
    </source>
</evidence>
<dbReference type="EC" id="2.1.1.222" evidence="6"/>
<gene>
    <name evidence="6" type="primary">ubiG</name>
    <name evidence="6" type="ORF">ACFO3M_12895</name>
</gene>
<dbReference type="Proteomes" id="UP001596025">
    <property type="component" value="Unassembled WGS sequence"/>
</dbReference>